<reference evidence="3 4" key="1">
    <citation type="submission" date="2021-05" db="EMBL/GenBank/DDBJ databases">
        <title>Genome Assembly of Synthetic Allotetraploid Brassica napus Reveals Homoeologous Exchanges between Subgenomes.</title>
        <authorList>
            <person name="Davis J.T."/>
        </authorList>
    </citation>
    <scope>NUCLEOTIDE SEQUENCE [LARGE SCALE GENOMIC DNA]</scope>
    <source>
        <strain evidence="4">cv. Da-Ae</strain>
        <tissue evidence="3">Seedling</tissue>
    </source>
</reference>
<dbReference type="Gene3D" id="3.20.20.70">
    <property type="entry name" value="Aldolase class I"/>
    <property type="match status" value="1"/>
</dbReference>
<dbReference type="Gene3D" id="3.40.50.720">
    <property type="entry name" value="NAD(P)-binding Rossmann-like Domain"/>
    <property type="match status" value="1"/>
</dbReference>
<dbReference type="SUPFAM" id="SSF51569">
    <property type="entry name" value="Aldolase"/>
    <property type="match status" value="1"/>
</dbReference>
<gene>
    <name evidence="3" type="ORF">HID58_068827</name>
</gene>
<dbReference type="SUPFAM" id="SSF51735">
    <property type="entry name" value="NAD(P)-binding Rossmann-fold domains"/>
    <property type="match status" value="1"/>
</dbReference>
<protein>
    <recommendedName>
        <fullName evidence="5">Shikimate dehydrogenase</fullName>
    </recommendedName>
</protein>
<sequence length="564" mass="61419">MAPSSSANVRPSHILSIPRPSPTCVPNLRLLASGFSLIFKSSYLSAELSSRQTRSVQVPVVSSTRKQRRSMEQSNVYVASNSMETEIGSQEITKNPSLICAPVMADSINKMVTETCKARELGADLVEIRLDSLKGFNPLEDLKTIIKKSPLPALFTYRPKWEGGQYDGDDNERLDVLRLAMELGADYIDVELQVASEFIKSIKGKKPKNFRVVVSSHNYQNTPSLEDLNDLAVSIQRAGADIVKIVTTAVDITDVARMFHITSNSQIPTIGLVMGQRGLMSHILCSKFGGYLTFGTLESGKVSASGQPTIKDLLDLYNFRRIGPDTKVYGVIGQPVSHSKSPVVHNQAFKSVDFNGVYVHLLVDDIASFLKAYSSSDFVGFSCGIPHKEAALTCCDEVDPLAKSIGAVNTILRRQSDGKLMGYNTDCIAGKTVVVIGAGGAGKAVAYERALEVAEAIGGRAVSLADLENFHPEDGMVLANTTSVGMQPNVGETPISKHALKHYALVFDAVYTPRVTRLLREAEECGAVTVSGSEMFVRQAYEQFEIFTGLPAPKELYWKVMSKY</sequence>
<dbReference type="CDD" id="cd00502">
    <property type="entry name" value="DHQase_I"/>
    <property type="match status" value="1"/>
</dbReference>
<evidence type="ECO:0000259" key="2">
    <source>
        <dbReference type="Pfam" id="PF18317"/>
    </source>
</evidence>
<dbReference type="InterPro" id="IPR046346">
    <property type="entry name" value="Aminoacid_DH-like_N_sf"/>
</dbReference>
<dbReference type="Gene3D" id="3.40.50.10860">
    <property type="entry name" value="Leucine Dehydrogenase, chain A, domain 1"/>
    <property type="match status" value="1"/>
</dbReference>
<dbReference type="HAMAP" id="MF_00214">
    <property type="entry name" value="AroD"/>
    <property type="match status" value="1"/>
</dbReference>
<dbReference type="InterPro" id="IPR013785">
    <property type="entry name" value="Aldolase_TIM"/>
</dbReference>
<dbReference type="PANTHER" id="PTHR21089">
    <property type="entry name" value="SHIKIMATE DEHYDROGENASE"/>
    <property type="match status" value="1"/>
</dbReference>
<dbReference type="Pfam" id="PF01487">
    <property type="entry name" value="DHquinase_I"/>
    <property type="match status" value="1"/>
</dbReference>
<feature type="domain" description="SDH C-terminal" evidence="2">
    <location>
        <begin position="532"/>
        <end position="556"/>
    </location>
</feature>
<dbReference type="SUPFAM" id="SSF53223">
    <property type="entry name" value="Aminoacid dehydrogenase-like, N-terminal domain"/>
    <property type="match status" value="1"/>
</dbReference>
<keyword evidence="4" id="KW-1185">Reference proteome</keyword>
<dbReference type="Pfam" id="PF08501">
    <property type="entry name" value="Shikimate_dh_N"/>
    <property type="match status" value="1"/>
</dbReference>
<dbReference type="InterPro" id="IPR013708">
    <property type="entry name" value="Shikimate_DH-bd_N"/>
</dbReference>
<evidence type="ECO:0008006" key="5">
    <source>
        <dbReference type="Google" id="ProtNLM"/>
    </source>
</evidence>
<organism evidence="3 4">
    <name type="scientific">Brassica napus</name>
    <name type="common">Rape</name>
    <dbReference type="NCBI Taxonomy" id="3708"/>
    <lineage>
        <taxon>Eukaryota</taxon>
        <taxon>Viridiplantae</taxon>
        <taxon>Streptophyta</taxon>
        <taxon>Embryophyta</taxon>
        <taxon>Tracheophyta</taxon>
        <taxon>Spermatophyta</taxon>
        <taxon>Magnoliopsida</taxon>
        <taxon>eudicotyledons</taxon>
        <taxon>Gunneridae</taxon>
        <taxon>Pentapetalae</taxon>
        <taxon>rosids</taxon>
        <taxon>malvids</taxon>
        <taxon>Brassicales</taxon>
        <taxon>Brassicaceae</taxon>
        <taxon>Brassiceae</taxon>
        <taxon>Brassica</taxon>
    </lineage>
</organism>
<dbReference type="Proteomes" id="UP000824890">
    <property type="component" value="Unassembled WGS sequence"/>
</dbReference>
<comment type="caution">
    <text evidence="3">The sequence shown here is derived from an EMBL/GenBank/DDBJ whole genome shotgun (WGS) entry which is preliminary data.</text>
</comment>
<dbReference type="InterPro" id="IPR001381">
    <property type="entry name" value="DHquinase_I"/>
</dbReference>
<dbReference type="Pfam" id="PF18317">
    <property type="entry name" value="SDH_C"/>
    <property type="match status" value="1"/>
</dbReference>
<proteinExistence type="inferred from homology"/>
<evidence type="ECO:0000313" key="3">
    <source>
        <dbReference type="EMBL" id="KAH0881433.1"/>
    </source>
</evidence>
<dbReference type="NCBIfam" id="TIGR01093">
    <property type="entry name" value="aroD"/>
    <property type="match status" value="1"/>
</dbReference>
<dbReference type="InterPro" id="IPR041121">
    <property type="entry name" value="SDH_C"/>
</dbReference>
<dbReference type="CDD" id="cd01065">
    <property type="entry name" value="NAD_bind_Shikimate_DH"/>
    <property type="match status" value="1"/>
</dbReference>
<evidence type="ECO:0000259" key="1">
    <source>
        <dbReference type="Pfam" id="PF08501"/>
    </source>
</evidence>
<dbReference type="InterPro" id="IPR022893">
    <property type="entry name" value="Shikimate_DH_fam"/>
</dbReference>
<dbReference type="InterPro" id="IPR036291">
    <property type="entry name" value="NAD(P)-bd_dom_sf"/>
</dbReference>
<dbReference type="HAMAP" id="MF_00222">
    <property type="entry name" value="Shikimate_DH_AroE"/>
    <property type="match status" value="1"/>
</dbReference>
<dbReference type="EMBL" id="JAGKQM010000015">
    <property type="protein sequence ID" value="KAH0881433.1"/>
    <property type="molecule type" value="Genomic_DNA"/>
</dbReference>
<evidence type="ECO:0000313" key="4">
    <source>
        <dbReference type="Proteomes" id="UP000824890"/>
    </source>
</evidence>
<name>A0ABQ7ZMJ7_BRANA</name>
<feature type="domain" description="Shikimate dehydrogenase substrate binding N-terminal" evidence="1">
    <location>
        <begin position="331"/>
        <end position="411"/>
    </location>
</feature>
<accession>A0ABQ7ZMJ7</accession>
<dbReference type="PANTHER" id="PTHR21089:SF33">
    <property type="entry name" value="SHIKIMATE DEHYDROGENASE (NADP(+))"/>
    <property type="match status" value="1"/>
</dbReference>